<organism evidence="2">
    <name type="scientific">hydrothermal vent metagenome</name>
    <dbReference type="NCBI Taxonomy" id="652676"/>
    <lineage>
        <taxon>unclassified sequences</taxon>
        <taxon>metagenomes</taxon>
        <taxon>ecological metagenomes</taxon>
    </lineage>
</organism>
<sequence length="289" mass="30311">MRKYLFLTVLLALALSACRVETNVLLSIDEDGSGAVGFEIGMDQEFRDLMEQSGGSLDDLLTELPDFGGDDVTPITRTDGDMEYVGAQTTIDDISAFDFSGSGGEFFSAFSYEYDNKSASLTATLSAGDAAGDTGDLPFDVSSLTEDLFSANVVVSMPGTVIEHNADKVLGDGTLVWELPLSGSVDIFAKSTFGGSSNSWIIWVLIGVLLIGIIAAVTATIVSRKESKKAVAAAAAASAAVDSTPPPPVAEAEELTVPIHELEEENPSSDTDTEPDDASSEDDDQPETT</sequence>
<dbReference type="PROSITE" id="PS51257">
    <property type="entry name" value="PROKAR_LIPOPROTEIN"/>
    <property type="match status" value="1"/>
</dbReference>
<evidence type="ECO:0008006" key="3">
    <source>
        <dbReference type="Google" id="ProtNLM"/>
    </source>
</evidence>
<evidence type="ECO:0000313" key="2">
    <source>
        <dbReference type="EMBL" id="VAW09004.1"/>
    </source>
</evidence>
<feature type="compositionally biased region" description="Acidic residues" evidence="1">
    <location>
        <begin position="262"/>
        <end position="289"/>
    </location>
</feature>
<protein>
    <recommendedName>
        <fullName evidence="3">Lipoprotein</fullName>
    </recommendedName>
</protein>
<reference evidence="2" key="1">
    <citation type="submission" date="2018-06" db="EMBL/GenBank/DDBJ databases">
        <authorList>
            <person name="Zhirakovskaya E."/>
        </authorList>
    </citation>
    <scope>NUCLEOTIDE SEQUENCE</scope>
</reference>
<gene>
    <name evidence="2" type="ORF">MNBD_ACTINO01-1797</name>
</gene>
<feature type="region of interest" description="Disordered" evidence="1">
    <location>
        <begin position="236"/>
        <end position="289"/>
    </location>
</feature>
<name>A0A3B0TK58_9ZZZZ</name>
<proteinExistence type="predicted"/>
<evidence type="ECO:0000256" key="1">
    <source>
        <dbReference type="SAM" id="MobiDB-lite"/>
    </source>
</evidence>
<accession>A0A3B0TK58</accession>
<dbReference type="EMBL" id="UOEI01000665">
    <property type="protein sequence ID" value="VAW09004.1"/>
    <property type="molecule type" value="Genomic_DNA"/>
</dbReference>
<dbReference type="AlphaFoldDB" id="A0A3B0TK58"/>